<accession>A0ABU5VUD0</accession>
<dbReference type="Proteomes" id="UP001302274">
    <property type="component" value="Unassembled WGS sequence"/>
</dbReference>
<reference evidence="2 3" key="1">
    <citation type="submission" date="2023-11" db="EMBL/GenBank/DDBJ databases">
        <title>A Novel Polar Bacteriovorax (B. antarcticus) Isolated from the Biocrust in Antarctica.</title>
        <authorList>
            <person name="Mun W."/>
            <person name="Choi S.Y."/>
            <person name="Mitchell R.J."/>
        </authorList>
    </citation>
    <scope>NUCLEOTIDE SEQUENCE [LARGE SCALE GENOMIC DNA]</scope>
    <source>
        <strain evidence="2 3">PP10</strain>
    </source>
</reference>
<evidence type="ECO:0000313" key="3">
    <source>
        <dbReference type="Proteomes" id="UP001302274"/>
    </source>
</evidence>
<organism evidence="2 3">
    <name type="scientific">Bacteriovorax antarcticus</name>
    <dbReference type="NCBI Taxonomy" id="3088717"/>
    <lineage>
        <taxon>Bacteria</taxon>
        <taxon>Pseudomonadati</taxon>
        <taxon>Bdellovibrionota</taxon>
        <taxon>Bacteriovoracia</taxon>
        <taxon>Bacteriovoracales</taxon>
        <taxon>Bacteriovoracaceae</taxon>
        <taxon>Bacteriovorax</taxon>
    </lineage>
</organism>
<dbReference type="RefSeq" id="WP_323575632.1">
    <property type="nucleotide sequence ID" value="NZ_JAYGJQ010000001.1"/>
</dbReference>
<sequence length="630" mass="71215">MKRLKFSAALFILSTTAYSQHFDPGVIHLLNPENYPSPQAIRCNLLGDSTDKNKTASRDLNDCAMALCGLPSKNPNVFITNNNFQNYVTPELEKTLSKKINPKLDLALKRIKKDRIEQIKNIEKKLLSNGVVKINMKGMDPLFNTSLSDEVFFPYVKKDISMKRPLKERVKVIVTPPQDASEEFKNQLNKYAQGYEKFIKYNSGSVQEYANEKEESVIAKEYYSLVKKSYMDIRKSIPADQRKELDERVKDFDRRDISLYDVSDFEVGLSNSSAGYKTVNAPATCKDEVACQKIFEDYLSSNKNISNILSSLKKDLNDPEVLKQEKLKCNAGIINASSNASNEKNAKAIFAKVKKQMEEKVFSKFSAHSRGIIKRHFDNSINANNEKSDPLHREEGEDDSTLRELDVAANENLTQNIATQEDAYNELVKLQDSGVYDVGMSLCQGAQNIAWDAFMPYKNFEEDETLSSVYGGMDQMFVSPFTTLNEKAGRAIVAHELGHAMSYVFQDADMSESSAATYKKIRMCATENYLENTKKDGSEGRNTEEDTADLIAYMTYQNEKEVFLCALLQPSSDAKSYVNLEFLEKNTQDTHSTSLYRAYLEAINKGLPTPISCQKSFERHADVLSAKKCI</sequence>
<feature type="signal peptide" evidence="1">
    <location>
        <begin position="1"/>
        <end position="19"/>
    </location>
</feature>
<keyword evidence="3" id="KW-1185">Reference proteome</keyword>
<dbReference type="EMBL" id="JAYGJQ010000001">
    <property type="protein sequence ID" value="MEA9355988.1"/>
    <property type="molecule type" value="Genomic_DNA"/>
</dbReference>
<name>A0ABU5VUD0_9BACT</name>
<comment type="caution">
    <text evidence="2">The sequence shown here is derived from an EMBL/GenBank/DDBJ whole genome shotgun (WGS) entry which is preliminary data.</text>
</comment>
<evidence type="ECO:0000256" key="1">
    <source>
        <dbReference type="SAM" id="SignalP"/>
    </source>
</evidence>
<gene>
    <name evidence="2" type="ORF">SHI21_07245</name>
</gene>
<proteinExistence type="predicted"/>
<keyword evidence="1" id="KW-0732">Signal</keyword>
<protein>
    <submittedName>
        <fullName evidence="2">Uncharacterized protein</fullName>
    </submittedName>
</protein>
<feature type="chain" id="PRO_5046668864" evidence="1">
    <location>
        <begin position="20"/>
        <end position="630"/>
    </location>
</feature>
<evidence type="ECO:0000313" key="2">
    <source>
        <dbReference type="EMBL" id="MEA9355988.1"/>
    </source>
</evidence>